<dbReference type="Proteomes" id="UP000887013">
    <property type="component" value="Unassembled WGS sequence"/>
</dbReference>
<feature type="chain" id="PRO_5036453325" evidence="1">
    <location>
        <begin position="31"/>
        <end position="130"/>
    </location>
</feature>
<evidence type="ECO:0000256" key="1">
    <source>
        <dbReference type="SAM" id="SignalP"/>
    </source>
</evidence>
<protein>
    <submittedName>
        <fullName evidence="2">Uncharacterized protein</fullName>
    </submittedName>
</protein>
<dbReference type="OrthoDB" id="6436654at2759"/>
<keyword evidence="3" id="KW-1185">Reference proteome</keyword>
<evidence type="ECO:0000313" key="2">
    <source>
        <dbReference type="EMBL" id="GFS79735.1"/>
    </source>
</evidence>
<dbReference type="EMBL" id="BMAW01002672">
    <property type="protein sequence ID" value="GFS79735.1"/>
    <property type="molecule type" value="Genomic_DNA"/>
</dbReference>
<gene>
    <name evidence="2" type="ORF">NPIL_66111</name>
</gene>
<organism evidence="2 3">
    <name type="scientific">Nephila pilipes</name>
    <name type="common">Giant wood spider</name>
    <name type="synonym">Nephila maculata</name>
    <dbReference type="NCBI Taxonomy" id="299642"/>
    <lineage>
        <taxon>Eukaryota</taxon>
        <taxon>Metazoa</taxon>
        <taxon>Ecdysozoa</taxon>
        <taxon>Arthropoda</taxon>
        <taxon>Chelicerata</taxon>
        <taxon>Arachnida</taxon>
        <taxon>Araneae</taxon>
        <taxon>Araneomorphae</taxon>
        <taxon>Entelegynae</taxon>
        <taxon>Araneoidea</taxon>
        <taxon>Nephilidae</taxon>
        <taxon>Nephila</taxon>
    </lineage>
</organism>
<sequence length="130" mass="14602">MASSMCVSSNLCRLLCIAVYLLVSMYCVKSSGVISTVSSHLKSSKDILCTDVRYAYTAKGFSNSDVPFQAISVRIQSHGGRYWEISDDLVGWGNAMPARLESAVWVRSSPHPLWRSMLRRYLMRVEEEIS</sequence>
<proteinExistence type="predicted"/>
<name>A0A8X6MV65_NEPPI</name>
<keyword evidence="1" id="KW-0732">Signal</keyword>
<reference evidence="2" key="1">
    <citation type="submission" date="2020-08" db="EMBL/GenBank/DDBJ databases">
        <title>Multicomponent nature underlies the extraordinary mechanical properties of spider dragline silk.</title>
        <authorList>
            <person name="Kono N."/>
            <person name="Nakamura H."/>
            <person name="Mori M."/>
            <person name="Yoshida Y."/>
            <person name="Ohtoshi R."/>
            <person name="Malay A.D."/>
            <person name="Moran D.A.P."/>
            <person name="Tomita M."/>
            <person name="Numata K."/>
            <person name="Arakawa K."/>
        </authorList>
    </citation>
    <scope>NUCLEOTIDE SEQUENCE</scope>
</reference>
<evidence type="ECO:0000313" key="3">
    <source>
        <dbReference type="Proteomes" id="UP000887013"/>
    </source>
</evidence>
<feature type="signal peptide" evidence="1">
    <location>
        <begin position="1"/>
        <end position="30"/>
    </location>
</feature>
<comment type="caution">
    <text evidence="2">The sequence shown here is derived from an EMBL/GenBank/DDBJ whole genome shotgun (WGS) entry which is preliminary data.</text>
</comment>
<accession>A0A8X6MV65</accession>
<dbReference type="AlphaFoldDB" id="A0A8X6MV65"/>